<reference evidence="19" key="1">
    <citation type="submission" date="2022-11" db="UniProtKB">
        <authorList>
            <consortium name="WormBaseParasite"/>
        </authorList>
    </citation>
    <scope>IDENTIFICATION</scope>
</reference>
<evidence type="ECO:0000256" key="10">
    <source>
        <dbReference type="ARBA" id="ARBA00022946"/>
    </source>
</evidence>
<dbReference type="GO" id="GO:0005886">
    <property type="term" value="C:plasma membrane"/>
    <property type="evidence" value="ECO:0007669"/>
    <property type="project" value="UniProtKB-SubCell"/>
</dbReference>
<evidence type="ECO:0000313" key="19">
    <source>
        <dbReference type="WBParaSite" id="sdigi.contig9.g1031.t1"/>
    </source>
</evidence>
<dbReference type="GO" id="GO:0006450">
    <property type="term" value="P:regulation of translational fidelity"/>
    <property type="evidence" value="ECO:0007669"/>
    <property type="project" value="TreeGrafter"/>
</dbReference>
<evidence type="ECO:0000256" key="1">
    <source>
        <dbReference type="ARBA" id="ARBA00004173"/>
    </source>
</evidence>
<dbReference type="PANTHER" id="PTHR17490:SF10">
    <property type="entry name" value="THREONYLCARBAMOYL-AMP SYNTHASE"/>
    <property type="match status" value="1"/>
</dbReference>
<keyword evidence="8" id="KW-0963">Cytoplasm</keyword>
<dbReference type="Proteomes" id="UP000887581">
    <property type="component" value="Unplaced"/>
</dbReference>
<evidence type="ECO:0000256" key="8">
    <source>
        <dbReference type="ARBA" id="ARBA00022490"/>
    </source>
</evidence>
<evidence type="ECO:0000256" key="14">
    <source>
        <dbReference type="ARBA" id="ARBA00058524"/>
    </source>
</evidence>
<keyword evidence="7" id="KW-1003">Cell membrane</keyword>
<keyword evidence="9" id="KW-0808">Transferase</keyword>
<dbReference type="GO" id="GO:0000049">
    <property type="term" value="F:tRNA binding"/>
    <property type="evidence" value="ECO:0007669"/>
    <property type="project" value="TreeGrafter"/>
</dbReference>
<evidence type="ECO:0000256" key="16">
    <source>
        <dbReference type="SAM" id="MobiDB-lite"/>
    </source>
</evidence>
<sequence>MQLRVLRLGFADFHRPSHVSSTSGTWQKIEARNGMQGLLMPLLERRTVWRDRSLSPTIERNQLGAEPALARYQNHSNRLGSFTYLLRPFIGAFYGSYALPSMLLLNVAGHLTQGLKLSENNSRSRHRYRERLDNSTELRRSASRMSPTSARIGSMESDNCCGDCLVHYGHSIDFLNLLACMAAVAYVPAKYSGHNFSYILSYILLFPLVTADKRLSGYSIAAKEVVSSRRYGGTMFLMASVTAQFCKFEHYFNSSCWGFGEAQKTELHRQIFFKTFCQKQIFCKQMNYGVLDFLTTSLCQFELIKLWGRELAKHYRERDRLTALERTRNGGIRVQDELNRSVNRVQPSEYDTEQMQSCHLQTESQLVTEEIGGKINNLNSWRIEDLLGGQSVLNADSIQNAQTWIANDTSLSPAQVVRARELLQELLITITTKPDMPIAEDRLTNFVADRRISDYNSDYSSRSFSHHSSTQSALRRDAVIRGREFPVMQNSLPGVPLAIPAHNWRDDPLPVYPDSREMPMSSRDIAKNPDFRCGSRSDYPILYPENAEFEKGNDTEHDPNLLPSEKRRLHYHDRRRISRSRSRSLGKDCDAAITERRVHIKSRDYVGVGTNHPQKGSGRNHICDEVCDLHYFIRSYGSAISRCLQVFESGGIVALPTDTLYGVVTMISNSDKLYKLKRRNRLKPLGLFVSNAREVQRWCYQTVESNHLRELLPGPVTLIFERSAGLPRTFNPEHRTVGIRIPDHDFVRSLMTRLDDVPLAQTSANISSVQNSPVSVEDFKDLWPELDLIIDDGVITRPDGTVNYDGSTVVNLSIPGAYSIIRDGCARTRTEEKLRDCGLIALSDGDYVQ</sequence>
<comment type="function">
    <text evidence="14">Cytoplasmic and mitochondrial threonylcarbamoyl-AMP synthase required for the formation of a threonylcarbamoyl group on adenosine at position 37 (t(6)A37) in tRNAs that read codons beginning with adenine. Catalyzes the conversion of L-threonine, HCO(3)(-)/CO(2) and ATP to give threonylcarbamoyl-AMP (TC-AMP) as the acyladenylate intermediate, with the release of diphosphate. Participates in t(6)A37 formation in cytoplasmic and mitochondrial tRNAs. May regulate the activity of some transporters.</text>
</comment>
<keyword evidence="10" id="KW-0809">Transit peptide</keyword>
<evidence type="ECO:0000256" key="7">
    <source>
        <dbReference type="ARBA" id="ARBA00022475"/>
    </source>
</evidence>
<comment type="similarity">
    <text evidence="4">Belongs to the SUA5 family.</text>
</comment>
<dbReference type="InterPro" id="IPR006070">
    <property type="entry name" value="Sua5-like_dom"/>
</dbReference>
<dbReference type="InterPro" id="IPR017945">
    <property type="entry name" value="DHBP_synth_RibB-like_a/b_dom"/>
</dbReference>
<comment type="catalytic activity">
    <reaction evidence="13">
        <text>L-threonine + hydrogencarbonate + ATP = L-threonylcarbamoyladenylate + diphosphate + H2O</text>
        <dbReference type="Rhea" id="RHEA:36407"/>
        <dbReference type="ChEBI" id="CHEBI:15377"/>
        <dbReference type="ChEBI" id="CHEBI:17544"/>
        <dbReference type="ChEBI" id="CHEBI:30616"/>
        <dbReference type="ChEBI" id="CHEBI:33019"/>
        <dbReference type="ChEBI" id="CHEBI:57926"/>
        <dbReference type="ChEBI" id="CHEBI:73682"/>
        <dbReference type="EC" id="2.7.7.87"/>
    </reaction>
</comment>
<keyword evidence="11" id="KW-0496">Mitochondrion</keyword>
<comment type="subcellular location">
    <subcellularLocation>
        <location evidence="2">Cell membrane</location>
        <topology evidence="2">Peripheral membrane protein</topology>
    </subcellularLocation>
    <subcellularLocation>
        <location evidence="3">Cytoplasm</location>
    </subcellularLocation>
    <subcellularLocation>
        <location evidence="1">Mitochondrion</location>
    </subcellularLocation>
</comment>
<feature type="region of interest" description="Disordered" evidence="16">
    <location>
        <begin position="122"/>
        <end position="144"/>
    </location>
</feature>
<keyword evidence="18" id="KW-1185">Reference proteome</keyword>
<dbReference type="PROSITE" id="PS51163">
    <property type="entry name" value="YRDC"/>
    <property type="match status" value="1"/>
</dbReference>
<organism evidence="18 19">
    <name type="scientific">Setaria digitata</name>
    <dbReference type="NCBI Taxonomy" id="48799"/>
    <lineage>
        <taxon>Eukaryota</taxon>
        <taxon>Metazoa</taxon>
        <taxon>Ecdysozoa</taxon>
        <taxon>Nematoda</taxon>
        <taxon>Chromadorea</taxon>
        <taxon>Rhabditida</taxon>
        <taxon>Spirurina</taxon>
        <taxon>Spiruromorpha</taxon>
        <taxon>Filarioidea</taxon>
        <taxon>Setariidae</taxon>
        <taxon>Setaria</taxon>
    </lineage>
</organism>
<dbReference type="InterPro" id="IPR050156">
    <property type="entry name" value="TC-AMP_synthase_SUA5"/>
</dbReference>
<evidence type="ECO:0000256" key="5">
    <source>
        <dbReference type="ARBA" id="ARBA00012584"/>
    </source>
</evidence>
<feature type="compositionally biased region" description="Basic and acidic residues" evidence="16">
    <location>
        <begin position="130"/>
        <end position="140"/>
    </location>
</feature>
<evidence type="ECO:0000256" key="3">
    <source>
        <dbReference type="ARBA" id="ARBA00004496"/>
    </source>
</evidence>
<protein>
    <recommendedName>
        <fullName evidence="6">Threonylcarbamoyl-AMP synthase</fullName>
        <ecNumber evidence="5">2.7.7.87</ecNumber>
    </recommendedName>
</protein>
<name>A0A915Q3U3_9BILA</name>
<evidence type="ECO:0000256" key="15">
    <source>
        <dbReference type="ARBA" id="ARBA00063146"/>
    </source>
</evidence>
<dbReference type="AlphaFoldDB" id="A0A915Q3U3"/>
<evidence type="ECO:0000256" key="2">
    <source>
        <dbReference type="ARBA" id="ARBA00004202"/>
    </source>
</evidence>
<comment type="subunit">
    <text evidence="15">Interacts with RSC1A1.</text>
</comment>
<evidence type="ECO:0000256" key="12">
    <source>
        <dbReference type="ARBA" id="ARBA00023136"/>
    </source>
</evidence>
<dbReference type="EC" id="2.7.7.87" evidence="5"/>
<dbReference type="WBParaSite" id="sdigi.contig9.g1031.t1">
    <property type="protein sequence ID" value="sdigi.contig9.g1031.t1"/>
    <property type="gene ID" value="sdigi.contig9.g1031"/>
</dbReference>
<dbReference type="GO" id="GO:0003725">
    <property type="term" value="F:double-stranded RNA binding"/>
    <property type="evidence" value="ECO:0007669"/>
    <property type="project" value="InterPro"/>
</dbReference>
<dbReference type="FunFam" id="3.90.870.10:FF:000007">
    <property type="entry name" value="YrdC N6-threonylcarbamoyltransferase domain containing"/>
    <property type="match status" value="1"/>
</dbReference>
<accession>A0A915Q3U3</accession>
<keyword evidence="12" id="KW-0472">Membrane</keyword>
<evidence type="ECO:0000256" key="13">
    <source>
        <dbReference type="ARBA" id="ARBA00048366"/>
    </source>
</evidence>
<dbReference type="GO" id="GO:0005739">
    <property type="term" value="C:mitochondrion"/>
    <property type="evidence" value="ECO:0007669"/>
    <property type="project" value="UniProtKB-SubCell"/>
</dbReference>
<evidence type="ECO:0000256" key="4">
    <source>
        <dbReference type="ARBA" id="ARBA00007663"/>
    </source>
</evidence>
<evidence type="ECO:0000256" key="6">
    <source>
        <dbReference type="ARBA" id="ARBA00015492"/>
    </source>
</evidence>
<evidence type="ECO:0000313" key="18">
    <source>
        <dbReference type="Proteomes" id="UP000887581"/>
    </source>
</evidence>
<evidence type="ECO:0000256" key="9">
    <source>
        <dbReference type="ARBA" id="ARBA00022679"/>
    </source>
</evidence>
<dbReference type="PANTHER" id="PTHR17490">
    <property type="entry name" value="SUA5"/>
    <property type="match status" value="1"/>
</dbReference>
<dbReference type="GO" id="GO:0061710">
    <property type="term" value="F:L-threonylcarbamoyladenylate synthase"/>
    <property type="evidence" value="ECO:0007669"/>
    <property type="project" value="UniProtKB-EC"/>
</dbReference>
<dbReference type="SUPFAM" id="SSF55821">
    <property type="entry name" value="YrdC/RibB"/>
    <property type="match status" value="1"/>
</dbReference>
<proteinExistence type="inferred from homology"/>
<dbReference type="Pfam" id="PF01300">
    <property type="entry name" value="Sua5_yciO_yrdC"/>
    <property type="match status" value="1"/>
</dbReference>
<feature type="domain" description="YrdC-like" evidence="17">
    <location>
        <begin position="637"/>
        <end position="826"/>
    </location>
</feature>
<evidence type="ECO:0000256" key="11">
    <source>
        <dbReference type="ARBA" id="ARBA00023128"/>
    </source>
</evidence>
<evidence type="ECO:0000259" key="17">
    <source>
        <dbReference type="PROSITE" id="PS51163"/>
    </source>
</evidence>
<dbReference type="Gene3D" id="3.90.870.10">
    <property type="entry name" value="DHBP synthase"/>
    <property type="match status" value="1"/>
</dbReference>